<gene>
    <name evidence="2" type="ORF">ASPVEDRAFT_38352</name>
</gene>
<protein>
    <recommendedName>
        <fullName evidence="4">F-box domain-containing protein</fullName>
    </recommendedName>
</protein>
<keyword evidence="3" id="KW-1185">Reference proteome</keyword>
<dbReference type="OrthoDB" id="3945550at2759"/>
<evidence type="ECO:0000256" key="1">
    <source>
        <dbReference type="SAM" id="MobiDB-lite"/>
    </source>
</evidence>
<sequence>MSGQGLTFDVWSEIVQYVGKDDLLNLCLVSWISKAAAARVLYRSITLLELFPYNLKLDEAPIDQSQLSQSEQRGHWHLLSRLRSEANQSLRNLVQEVTVVRPSNEAIQLDKTFLDQLQKDNTFSKLLISLPNLRRVTIGIPELQTDHVIRTLCAHSRKPEVFLKLNGYDERLNTDNPLPCISSLEIAGDPRSYREANGLLKFQQLVFNCPNLRSLSISVLDKYDGRMRRVRRAGMYLTFDLKGEERFPPLEELALNGYEMKDEEVAHWQRNVQWDKLSSLAVGPKPCWSVLPGFAGYATSLKTLKVFMYYGVIGGEEARMGLESLLRSFDGLEVLDVKGFICSVSAVGQHRNLSTLCLHEDEPDHDEEADYDDEDETRTVLTPADIFYLDEHCPKLNSLGLDIQKKEGAVDDKAIQAITTGFRNLRYLSIHFEMGLKYLRPIMPVINAETAQSIGQNIFDRRRQIGASLSAVTIWTGSLYRRRPYRSRSDWNPKYVKFESRFTGSCTMVGSGLMESLEGMDPGQLSEDEDEDEDDSDSS</sequence>
<evidence type="ECO:0008006" key="4">
    <source>
        <dbReference type="Google" id="ProtNLM"/>
    </source>
</evidence>
<dbReference type="SUPFAM" id="SSF52047">
    <property type="entry name" value="RNI-like"/>
    <property type="match status" value="1"/>
</dbReference>
<dbReference type="EMBL" id="KV878126">
    <property type="protein sequence ID" value="OJI98873.1"/>
    <property type="molecule type" value="Genomic_DNA"/>
</dbReference>
<feature type="region of interest" description="Disordered" evidence="1">
    <location>
        <begin position="517"/>
        <end position="539"/>
    </location>
</feature>
<proteinExistence type="predicted"/>
<evidence type="ECO:0000313" key="3">
    <source>
        <dbReference type="Proteomes" id="UP000184073"/>
    </source>
</evidence>
<dbReference type="AlphaFoldDB" id="A0A1L9PBN0"/>
<feature type="compositionally biased region" description="Acidic residues" evidence="1">
    <location>
        <begin position="526"/>
        <end position="539"/>
    </location>
</feature>
<dbReference type="STRING" id="1036611.A0A1L9PBN0"/>
<dbReference type="InterPro" id="IPR032675">
    <property type="entry name" value="LRR_dom_sf"/>
</dbReference>
<dbReference type="GeneID" id="63727194"/>
<dbReference type="RefSeq" id="XP_040664636.1">
    <property type="nucleotide sequence ID" value="XM_040811683.1"/>
</dbReference>
<dbReference type="VEuPathDB" id="FungiDB:ASPVEDRAFT_38352"/>
<dbReference type="Proteomes" id="UP000184073">
    <property type="component" value="Unassembled WGS sequence"/>
</dbReference>
<accession>A0A1L9PBN0</accession>
<reference evidence="3" key="1">
    <citation type="journal article" date="2017" name="Genome Biol.">
        <title>Comparative genomics reveals high biological diversity and specific adaptations in the industrially and medically important fungal genus Aspergillus.</title>
        <authorList>
            <person name="de Vries R.P."/>
            <person name="Riley R."/>
            <person name="Wiebenga A."/>
            <person name="Aguilar-Osorio G."/>
            <person name="Amillis S."/>
            <person name="Uchima C.A."/>
            <person name="Anderluh G."/>
            <person name="Asadollahi M."/>
            <person name="Askin M."/>
            <person name="Barry K."/>
            <person name="Battaglia E."/>
            <person name="Bayram O."/>
            <person name="Benocci T."/>
            <person name="Braus-Stromeyer S.A."/>
            <person name="Caldana C."/>
            <person name="Canovas D."/>
            <person name="Cerqueira G.C."/>
            <person name="Chen F."/>
            <person name="Chen W."/>
            <person name="Choi C."/>
            <person name="Clum A."/>
            <person name="Dos Santos R.A."/>
            <person name="Damasio A.R."/>
            <person name="Diallinas G."/>
            <person name="Emri T."/>
            <person name="Fekete E."/>
            <person name="Flipphi M."/>
            <person name="Freyberg S."/>
            <person name="Gallo A."/>
            <person name="Gournas C."/>
            <person name="Habgood R."/>
            <person name="Hainaut M."/>
            <person name="Harispe M.L."/>
            <person name="Henrissat B."/>
            <person name="Hilden K.S."/>
            <person name="Hope R."/>
            <person name="Hossain A."/>
            <person name="Karabika E."/>
            <person name="Karaffa L."/>
            <person name="Karanyi Z."/>
            <person name="Krasevec N."/>
            <person name="Kuo A."/>
            <person name="Kusch H."/>
            <person name="LaButti K."/>
            <person name="Lagendijk E.L."/>
            <person name="Lapidus A."/>
            <person name="Levasseur A."/>
            <person name="Lindquist E."/>
            <person name="Lipzen A."/>
            <person name="Logrieco A.F."/>
            <person name="MacCabe A."/>
            <person name="Maekelae M.R."/>
            <person name="Malavazi I."/>
            <person name="Melin P."/>
            <person name="Meyer V."/>
            <person name="Mielnichuk N."/>
            <person name="Miskei M."/>
            <person name="Molnar A.P."/>
            <person name="Mule G."/>
            <person name="Ngan C.Y."/>
            <person name="Orejas M."/>
            <person name="Orosz E."/>
            <person name="Ouedraogo J.P."/>
            <person name="Overkamp K.M."/>
            <person name="Park H.-S."/>
            <person name="Perrone G."/>
            <person name="Piumi F."/>
            <person name="Punt P.J."/>
            <person name="Ram A.F."/>
            <person name="Ramon A."/>
            <person name="Rauscher S."/>
            <person name="Record E."/>
            <person name="Riano-Pachon D.M."/>
            <person name="Robert V."/>
            <person name="Roehrig J."/>
            <person name="Ruller R."/>
            <person name="Salamov A."/>
            <person name="Salih N.S."/>
            <person name="Samson R.A."/>
            <person name="Sandor E."/>
            <person name="Sanguinetti M."/>
            <person name="Schuetze T."/>
            <person name="Sepcic K."/>
            <person name="Shelest E."/>
            <person name="Sherlock G."/>
            <person name="Sophianopoulou V."/>
            <person name="Squina F.M."/>
            <person name="Sun H."/>
            <person name="Susca A."/>
            <person name="Todd R.B."/>
            <person name="Tsang A."/>
            <person name="Unkles S.E."/>
            <person name="van de Wiele N."/>
            <person name="van Rossen-Uffink D."/>
            <person name="Oliveira J.V."/>
            <person name="Vesth T.C."/>
            <person name="Visser J."/>
            <person name="Yu J.-H."/>
            <person name="Zhou M."/>
            <person name="Andersen M.R."/>
            <person name="Archer D.B."/>
            <person name="Baker S.E."/>
            <person name="Benoit I."/>
            <person name="Brakhage A.A."/>
            <person name="Braus G.H."/>
            <person name="Fischer R."/>
            <person name="Frisvad J.C."/>
            <person name="Goldman G.H."/>
            <person name="Houbraken J."/>
            <person name="Oakley B."/>
            <person name="Pocsi I."/>
            <person name="Scazzocchio C."/>
            <person name="Seiboth B."/>
            <person name="vanKuyk P.A."/>
            <person name="Wortman J."/>
            <person name="Dyer P.S."/>
            <person name="Grigoriev I.V."/>
        </authorList>
    </citation>
    <scope>NUCLEOTIDE SEQUENCE [LARGE SCALE GENOMIC DNA]</scope>
    <source>
        <strain evidence="3">CBS 583.65</strain>
    </source>
</reference>
<dbReference type="Gene3D" id="3.80.10.10">
    <property type="entry name" value="Ribonuclease Inhibitor"/>
    <property type="match status" value="1"/>
</dbReference>
<name>A0A1L9PBN0_ASPVE</name>
<evidence type="ECO:0000313" key="2">
    <source>
        <dbReference type="EMBL" id="OJI98873.1"/>
    </source>
</evidence>
<organism evidence="2 3">
    <name type="scientific">Aspergillus versicolor CBS 583.65</name>
    <dbReference type="NCBI Taxonomy" id="1036611"/>
    <lineage>
        <taxon>Eukaryota</taxon>
        <taxon>Fungi</taxon>
        <taxon>Dikarya</taxon>
        <taxon>Ascomycota</taxon>
        <taxon>Pezizomycotina</taxon>
        <taxon>Eurotiomycetes</taxon>
        <taxon>Eurotiomycetidae</taxon>
        <taxon>Eurotiales</taxon>
        <taxon>Aspergillaceae</taxon>
        <taxon>Aspergillus</taxon>
        <taxon>Aspergillus subgen. Nidulantes</taxon>
    </lineage>
</organism>